<evidence type="ECO:0000313" key="2">
    <source>
        <dbReference type="Proteomes" id="UP000015105"/>
    </source>
</evidence>
<dbReference type="EnsemblPlants" id="AET2Gv21015400.12">
    <property type="protein sequence ID" value="AET2Gv21015400.12"/>
    <property type="gene ID" value="AET2Gv21015400"/>
</dbReference>
<keyword evidence="2" id="KW-1185">Reference proteome</keyword>
<reference evidence="1" key="4">
    <citation type="submission" date="2019-03" db="UniProtKB">
        <authorList>
            <consortium name="EnsemblPlants"/>
        </authorList>
    </citation>
    <scope>IDENTIFICATION</scope>
</reference>
<dbReference type="Proteomes" id="UP000015105">
    <property type="component" value="Chromosome 2D"/>
</dbReference>
<proteinExistence type="predicted"/>
<reference evidence="2" key="2">
    <citation type="journal article" date="2017" name="Nat. Plants">
        <title>The Aegilops tauschii genome reveals multiple impacts of transposons.</title>
        <authorList>
            <person name="Zhao G."/>
            <person name="Zou C."/>
            <person name="Li K."/>
            <person name="Wang K."/>
            <person name="Li T."/>
            <person name="Gao L."/>
            <person name="Zhang X."/>
            <person name="Wang H."/>
            <person name="Yang Z."/>
            <person name="Liu X."/>
            <person name="Jiang W."/>
            <person name="Mao L."/>
            <person name="Kong X."/>
            <person name="Jiao Y."/>
            <person name="Jia J."/>
        </authorList>
    </citation>
    <scope>NUCLEOTIDE SEQUENCE [LARGE SCALE GENOMIC DNA]</scope>
    <source>
        <strain evidence="2">cv. AL8/78</strain>
    </source>
</reference>
<dbReference type="AlphaFoldDB" id="A0A453CYU0"/>
<protein>
    <submittedName>
        <fullName evidence="1">Uncharacterized protein</fullName>
    </submittedName>
</protein>
<reference evidence="1" key="3">
    <citation type="journal article" date="2017" name="Nature">
        <title>Genome sequence of the progenitor of the wheat D genome Aegilops tauschii.</title>
        <authorList>
            <person name="Luo M.C."/>
            <person name="Gu Y.Q."/>
            <person name="Puiu D."/>
            <person name="Wang H."/>
            <person name="Twardziok S.O."/>
            <person name="Deal K.R."/>
            <person name="Huo N."/>
            <person name="Zhu T."/>
            <person name="Wang L."/>
            <person name="Wang Y."/>
            <person name="McGuire P.E."/>
            <person name="Liu S."/>
            <person name="Long H."/>
            <person name="Ramasamy R.K."/>
            <person name="Rodriguez J.C."/>
            <person name="Van S.L."/>
            <person name="Yuan L."/>
            <person name="Wang Z."/>
            <person name="Xia Z."/>
            <person name="Xiao L."/>
            <person name="Anderson O.D."/>
            <person name="Ouyang S."/>
            <person name="Liang Y."/>
            <person name="Zimin A.V."/>
            <person name="Pertea G."/>
            <person name="Qi P."/>
            <person name="Bennetzen J.L."/>
            <person name="Dai X."/>
            <person name="Dawson M.W."/>
            <person name="Muller H.G."/>
            <person name="Kugler K."/>
            <person name="Rivarola-Duarte L."/>
            <person name="Spannagl M."/>
            <person name="Mayer K.F.X."/>
            <person name="Lu F.H."/>
            <person name="Bevan M.W."/>
            <person name="Leroy P."/>
            <person name="Li P."/>
            <person name="You F.M."/>
            <person name="Sun Q."/>
            <person name="Liu Z."/>
            <person name="Lyons E."/>
            <person name="Wicker T."/>
            <person name="Salzberg S.L."/>
            <person name="Devos K.M."/>
            <person name="Dvorak J."/>
        </authorList>
    </citation>
    <scope>NUCLEOTIDE SEQUENCE [LARGE SCALE GENOMIC DNA]</scope>
    <source>
        <strain evidence="1">cv. AL8/78</strain>
    </source>
</reference>
<reference evidence="1" key="5">
    <citation type="journal article" date="2021" name="G3 (Bethesda)">
        <title>Aegilops tauschii genome assembly Aet v5.0 features greater sequence contiguity and improved annotation.</title>
        <authorList>
            <person name="Wang L."/>
            <person name="Zhu T."/>
            <person name="Rodriguez J.C."/>
            <person name="Deal K.R."/>
            <person name="Dubcovsky J."/>
            <person name="McGuire P.E."/>
            <person name="Lux T."/>
            <person name="Spannagl M."/>
            <person name="Mayer K.F.X."/>
            <person name="Baldrich P."/>
            <person name="Meyers B.C."/>
            <person name="Huo N."/>
            <person name="Gu Y.Q."/>
            <person name="Zhou H."/>
            <person name="Devos K.M."/>
            <person name="Bennetzen J.L."/>
            <person name="Unver T."/>
            <person name="Budak H."/>
            <person name="Gulick P.J."/>
            <person name="Galiba G."/>
            <person name="Kalapos B."/>
            <person name="Nelson D.R."/>
            <person name="Li P."/>
            <person name="You F.M."/>
            <person name="Luo M.C."/>
            <person name="Dvorak J."/>
        </authorList>
    </citation>
    <scope>NUCLEOTIDE SEQUENCE [LARGE SCALE GENOMIC DNA]</scope>
    <source>
        <strain evidence="1">cv. AL8/78</strain>
    </source>
</reference>
<organism evidence="1 2">
    <name type="scientific">Aegilops tauschii subsp. strangulata</name>
    <name type="common">Goatgrass</name>
    <dbReference type="NCBI Taxonomy" id="200361"/>
    <lineage>
        <taxon>Eukaryota</taxon>
        <taxon>Viridiplantae</taxon>
        <taxon>Streptophyta</taxon>
        <taxon>Embryophyta</taxon>
        <taxon>Tracheophyta</taxon>
        <taxon>Spermatophyta</taxon>
        <taxon>Magnoliopsida</taxon>
        <taxon>Liliopsida</taxon>
        <taxon>Poales</taxon>
        <taxon>Poaceae</taxon>
        <taxon>BOP clade</taxon>
        <taxon>Pooideae</taxon>
        <taxon>Triticodae</taxon>
        <taxon>Triticeae</taxon>
        <taxon>Triticinae</taxon>
        <taxon>Aegilops</taxon>
    </lineage>
</organism>
<evidence type="ECO:0000313" key="1">
    <source>
        <dbReference type="EnsemblPlants" id="AET2Gv21015400.12"/>
    </source>
</evidence>
<name>A0A453CYU0_AEGTS</name>
<reference evidence="2" key="1">
    <citation type="journal article" date="2014" name="Science">
        <title>Ancient hybridizations among the ancestral genomes of bread wheat.</title>
        <authorList>
            <consortium name="International Wheat Genome Sequencing Consortium,"/>
            <person name="Marcussen T."/>
            <person name="Sandve S.R."/>
            <person name="Heier L."/>
            <person name="Spannagl M."/>
            <person name="Pfeifer M."/>
            <person name="Jakobsen K.S."/>
            <person name="Wulff B.B."/>
            <person name="Steuernagel B."/>
            <person name="Mayer K.F."/>
            <person name="Olsen O.A."/>
        </authorList>
    </citation>
    <scope>NUCLEOTIDE SEQUENCE [LARGE SCALE GENOMIC DNA]</scope>
    <source>
        <strain evidence="2">cv. AL8/78</strain>
    </source>
</reference>
<accession>A0A453CYU0</accession>
<sequence length="84" mass="9458">MAPALASRQEVLVLVRSLTYRFNHHCLNCCELHSDESDACISLILFIEPGQYSSTVLNTLSIRTAFSNYVHVFLRQLAVAQPAY</sequence>
<dbReference type="Gramene" id="AET2Gv21015400.12">
    <property type="protein sequence ID" value="AET2Gv21015400.12"/>
    <property type="gene ID" value="AET2Gv21015400"/>
</dbReference>